<evidence type="ECO:0000256" key="1">
    <source>
        <dbReference type="ARBA" id="ARBA00011738"/>
    </source>
</evidence>
<dbReference type="GO" id="GO:0005829">
    <property type="term" value="C:cytosol"/>
    <property type="evidence" value="ECO:0007669"/>
    <property type="project" value="TreeGrafter"/>
</dbReference>
<comment type="catalytic activity">
    <reaction evidence="9 10">
        <text>tRNA(Tyr) + L-tyrosine + ATP = L-tyrosyl-tRNA(Tyr) + AMP + diphosphate + H(+)</text>
        <dbReference type="Rhea" id="RHEA:10220"/>
        <dbReference type="Rhea" id="RHEA-COMP:9706"/>
        <dbReference type="Rhea" id="RHEA-COMP:9707"/>
        <dbReference type="ChEBI" id="CHEBI:15378"/>
        <dbReference type="ChEBI" id="CHEBI:30616"/>
        <dbReference type="ChEBI" id="CHEBI:33019"/>
        <dbReference type="ChEBI" id="CHEBI:58315"/>
        <dbReference type="ChEBI" id="CHEBI:78442"/>
        <dbReference type="ChEBI" id="CHEBI:78536"/>
        <dbReference type="ChEBI" id="CHEBI:456215"/>
        <dbReference type="EC" id="6.1.1.1"/>
    </reaction>
</comment>
<dbReference type="GO" id="GO:0004831">
    <property type="term" value="F:tyrosine-tRNA ligase activity"/>
    <property type="evidence" value="ECO:0007669"/>
    <property type="project" value="UniProtKB-UniRule"/>
</dbReference>
<dbReference type="InterPro" id="IPR002305">
    <property type="entry name" value="aa-tRNA-synth_Ic"/>
</dbReference>
<evidence type="ECO:0000256" key="8">
    <source>
        <dbReference type="ARBA" id="ARBA00023146"/>
    </source>
</evidence>
<dbReference type="FunFam" id="3.40.50.620:FF:000061">
    <property type="entry name" value="Tyrosine--tRNA ligase"/>
    <property type="match status" value="1"/>
</dbReference>
<organism evidence="13 14">
    <name type="scientific">Candidatus Desantisbacteria bacterium CG_4_10_14_0_8_um_filter_48_22</name>
    <dbReference type="NCBI Taxonomy" id="1974543"/>
    <lineage>
        <taxon>Bacteria</taxon>
        <taxon>Candidatus Desantisiibacteriota</taxon>
    </lineage>
</organism>
<feature type="domain" description="Tyrosine--tRNA ligase SYY-like C-terminal" evidence="12">
    <location>
        <begin position="323"/>
        <end position="400"/>
    </location>
</feature>
<dbReference type="SUPFAM" id="SSF52374">
    <property type="entry name" value="Nucleotidylyl transferase"/>
    <property type="match status" value="1"/>
</dbReference>
<accession>A0A2M7SBJ2</accession>
<evidence type="ECO:0000256" key="5">
    <source>
        <dbReference type="ARBA" id="ARBA00022840"/>
    </source>
</evidence>
<evidence type="ECO:0000256" key="3">
    <source>
        <dbReference type="ARBA" id="ARBA00022598"/>
    </source>
</evidence>
<dbReference type="InterPro" id="IPR054608">
    <property type="entry name" value="SYY-like_C"/>
</dbReference>
<dbReference type="InterPro" id="IPR024088">
    <property type="entry name" value="Tyr-tRNA-ligase_bac-type"/>
</dbReference>
<dbReference type="InterPro" id="IPR002307">
    <property type="entry name" value="Tyr-tRNA-ligase"/>
</dbReference>
<keyword evidence="4 10" id="KW-0547">Nucleotide-binding</keyword>
<dbReference type="PRINTS" id="PR01040">
    <property type="entry name" value="TRNASYNTHTYR"/>
</dbReference>
<comment type="caution">
    <text evidence="13">The sequence shown here is derived from an EMBL/GenBank/DDBJ whole genome shotgun (WGS) entry which is preliminary data.</text>
</comment>
<comment type="subunit">
    <text evidence="1 10">Homodimer.</text>
</comment>
<keyword evidence="8 10" id="KW-0030">Aminoacyl-tRNA synthetase</keyword>
<dbReference type="GO" id="GO:0006437">
    <property type="term" value="P:tyrosyl-tRNA aminoacylation"/>
    <property type="evidence" value="ECO:0007669"/>
    <property type="project" value="UniProtKB-UniRule"/>
</dbReference>
<dbReference type="PROSITE" id="PS00178">
    <property type="entry name" value="AA_TRNA_LIGASE_I"/>
    <property type="match status" value="1"/>
</dbReference>
<keyword evidence="6 11" id="KW-0694">RNA-binding</keyword>
<dbReference type="CDD" id="cd00805">
    <property type="entry name" value="TyrRS_core"/>
    <property type="match status" value="1"/>
</dbReference>
<dbReference type="PANTHER" id="PTHR11766">
    <property type="entry name" value="TYROSYL-TRNA SYNTHETASE"/>
    <property type="match status" value="1"/>
</dbReference>
<evidence type="ECO:0000256" key="6">
    <source>
        <dbReference type="ARBA" id="ARBA00022884"/>
    </source>
</evidence>
<dbReference type="Gene3D" id="3.10.290.10">
    <property type="entry name" value="RNA-binding S4 domain"/>
    <property type="match status" value="1"/>
</dbReference>
<evidence type="ECO:0000256" key="9">
    <source>
        <dbReference type="ARBA" id="ARBA00048248"/>
    </source>
</evidence>
<dbReference type="InterPro" id="IPR024108">
    <property type="entry name" value="Tyr-tRNA-ligase_bac_2"/>
</dbReference>
<dbReference type="NCBIfam" id="TIGR00234">
    <property type="entry name" value="tyrS"/>
    <property type="match status" value="1"/>
</dbReference>
<evidence type="ECO:0000256" key="7">
    <source>
        <dbReference type="ARBA" id="ARBA00022917"/>
    </source>
</evidence>
<dbReference type="PANTHER" id="PTHR11766:SF1">
    <property type="entry name" value="TYROSINE--TRNA LIGASE"/>
    <property type="match status" value="1"/>
</dbReference>
<dbReference type="GO" id="GO:0005524">
    <property type="term" value="F:ATP binding"/>
    <property type="evidence" value="ECO:0007669"/>
    <property type="project" value="UniProtKB-UniRule"/>
</dbReference>
<dbReference type="InterPro" id="IPR014729">
    <property type="entry name" value="Rossmann-like_a/b/a_fold"/>
</dbReference>
<proteinExistence type="inferred from homology"/>
<evidence type="ECO:0000256" key="4">
    <source>
        <dbReference type="ARBA" id="ARBA00022741"/>
    </source>
</evidence>
<evidence type="ECO:0000313" key="14">
    <source>
        <dbReference type="Proteomes" id="UP000229307"/>
    </source>
</evidence>
<feature type="binding site" evidence="10">
    <location>
        <position position="229"/>
    </location>
    <ligand>
        <name>ATP</name>
        <dbReference type="ChEBI" id="CHEBI:30616"/>
    </ligand>
</feature>
<keyword evidence="7 10" id="KW-0648">Protein biosynthesis</keyword>
<evidence type="ECO:0000256" key="10">
    <source>
        <dbReference type="HAMAP-Rule" id="MF_02007"/>
    </source>
</evidence>
<protein>
    <recommendedName>
        <fullName evidence="10">Tyrosine--tRNA ligase</fullName>
        <ecNumber evidence="10">6.1.1.1</ecNumber>
    </recommendedName>
    <alternativeName>
        <fullName evidence="10">Tyrosyl-tRNA synthetase</fullName>
        <shortName evidence="10">TyrRS</shortName>
    </alternativeName>
</protein>
<dbReference type="Gene3D" id="1.10.240.10">
    <property type="entry name" value="Tyrosyl-Transfer RNA Synthetase"/>
    <property type="match status" value="1"/>
</dbReference>
<comment type="function">
    <text evidence="10">Catalyzes the attachment of tyrosine to tRNA(Tyr) in a two-step reaction: tyrosine is first activated by ATP to form Tyr-AMP and then transferred to the acceptor end of tRNA(Tyr).</text>
</comment>
<sequence length="403" mass="45769">MTIEDELKIITRNVVDVLPNKEELKKLLQERRPLKIKYGVDPTAPDIHLGHTVVLWKLRDFQNLGHIVQFILGDFTAMIGDPSGRNEARKTLPEDVIRDNAKTYLDQVFKILNKEKTEVNPNSKWFKQMGLDGFLGLASHYTVARVLERSEFKDRFVNKQEITLLEFIYPLLQGYDSVMLKNDIEIGGTDQTFNLLVGRDLQKDYGQKEQIVLTMPLLVGTDGTRKMSKTYGNYIGITDAAEQMFGKAMSITDNLIFTYFRLLTPVPETRIAGMELKVRSGEMNPRDAKAMLASELVVLYHGKEKALAASEEFDRIFKNKELPSEMPSSVYANSDKVWIVDALVDNKLAKNKTEANRLIQQGAVELDGSVISVPDYDISLEKEHILKVGKRRFLKIRGGKNTV</sequence>
<dbReference type="Pfam" id="PF22421">
    <property type="entry name" value="SYY_C-terminal"/>
    <property type="match status" value="1"/>
</dbReference>
<keyword evidence="2 10" id="KW-0963">Cytoplasm</keyword>
<dbReference type="Pfam" id="PF00579">
    <property type="entry name" value="tRNA-synt_1b"/>
    <property type="match status" value="1"/>
</dbReference>
<dbReference type="HAMAP" id="MF_02007">
    <property type="entry name" value="Tyr_tRNA_synth_type2"/>
    <property type="match status" value="1"/>
</dbReference>
<dbReference type="PROSITE" id="PS50889">
    <property type="entry name" value="S4"/>
    <property type="match status" value="1"/>
</dbReference>
<evidence type="ECO:0000259" key="12">
    <source>
        <dbReference type="Pfam" id="PF22421"/>
    </source>
</evidence>
<keyword evidence="5 10" id="KW-0067">ATP-binding</keyword>
<evidence type="ECO:0000256" key="11">
    <source>
        <dbReference type="PROSITE-ProRule" id="PRU00182"/>
    </source>
</evidence>
<name>A0A2M7SBJ2_9BACT</name>
<evidence type="ECO:0000256" key="2">
    <source>
        <dbReference type="ARBA" id="ARBA00022490"/>
    </source>
</evidence>
<dbReference type="GO" id="GO:0003723">
    <property type="term" value="F:RNA binding"/>
    <property type="evidence" value="ECO:0007669"/>
    <property type="project" value="UniProtKB-KW"/>
</dbReference>
<dbReference type="EMBL" id="PFMR01000171">
    <property type="protein sequence ID" value="PIZ16663.1"/>
    <property type="molecule type" value="Genomic_DNA"/>
</dbReference>
<dbReference type="InterPro" id="IPR036986">
    <property type="entry name" value="S4_RNA-bd_sf"/>
</dbReference>
<dbReference type="InterPro" id="IPR001412">
    <property type="entry name" value="aa-tRNA-synth_I_CS"/>
</dbReference>
<reference evidence="14" key="1">
    <citation type="submission" date="2017-09" db="EMBL/GenBank/DDBJ databases">
        <title>Depth-based differentiation of microbial function through sediment-hosted aquifers and enrichment of novel symbionts in the deep terrestrial subsurface.</title>
        <authorList>
            <person name="Probst A.J."/>
            <person name="Ladd B."/>
            <person name="Jarett J.K."/>
            <person name="Geller-Mcgrath D.E."/>
            <person name="Sieber C.M.K."/>
            <person name="Emerson J.B."/>
            <person name="Anantharaman K."/>
            <person name="Thomas B.C."/>
            <person name="Malmstrom R."/>
            <person name="Stieglmeier M."/>
            <person name="Klingl A."/>
            <person name="Woyke T."/>
            <person name="Ryan C.M."/>
            <person name="Banfield J.F."/>
        </authorList>
    </citation>
    <scope>NUCLEOTIDE SEQUENCE [LARGE SCALE GENOMIC DNA]</scope>
</reference>
<comment type="similarity">
    <text evidence="10">Belongs to the class-I aminoacyl-tRNA synthetase family. TyrS type 2 subfamily.</text>
</comment>
<dbReference type="EC" id="6.1.1.1" evidence="10"/>
<dbReference type="SUPFAM" id="SSF55174">
    <property type="entry name" value="Alpha-L RNA-binding motif"/>
    <property type="match status" value="1"/>
</dbReference>
<comment type="subcellular location">
    <subcellularLocation>
        <location evidence="10">Cytoplasm</location>
    </subcellularLocation>
</comment>
<feature type="short sequence motif" description="'HIGH' region" evidence="10">
    <location>
        <begin position="42"/>
        <end position="51"/>
    </location>
</feature>
<feature type="short sequence motif" description="'KMSKS' region" evidence="10">
    <location>
        <begin position="226"/>
        <end position="230"/>
    </location>
</feature>
<gene>
    <name evidence="10" type="primary">tyrS</name>
    <name evidence="13" type="ORF">COY52_06365</name>
</gene>
<keyword evidence="3 10" id="KW-0436">Ligase</keyword>
<dbReference type="Proteomes" id="UP000229307">
    <property type="component" value="Unassembled WGS sequence"/>
</dbReference>
<dbReference type="AlphaFoldDB" id="A0A2M7SBJ2"/>
<evidence type="ECO:0000313" key="13">
    <source>
        <dbReference type="EMBL" id="PIZ16663.1"/>
    </source>
</evidence>
<dbReference type="Gene3D" id="3.40.50.620">
    <property type="entry name" value="HUPs"/>
    <property type="match status" value="1"/>
</dbReference>